<organism evidence="2 3">
    <name type="scientific">Legionella israelensis</name>
    <dbReference type="NCBI Taxonomy" id="454"/>
    <lineage>
        <taxon>Bacteria</taxon>
        <taxon>Pseudomonadati</taxon>
        <taxon>Pseudomonadota</taxon>
        <taxon>Gammaproteobacteria</taxon>
        <taxon>Legionellales</taxon>
        <taxon>Legionellaceae</taxon>
        <taxon>Legionella</taxon>
    </lineage>
</organism>
<feature type="transmembrane region" description="Helical" evidence="1">
    <location>
        <begin position="39"/>
        <end position="65"/>
    </location>
</feature>
<keyword evidence="1" id="KW-1133">Transmembrane helix</keyword>
<evidence type="ECO:0000256" key="1">
    <source>
        <dbReference type="SAM" id="Phobius"/>
    </source>
</evidence>
<evidence type="ECO:0000313" key="2">
    <source>
        <dbReference type="EMBL" id="QBR84249.1"/>
    </source>
</evidence>
<feature type="transmembrane region" description="Helical" evidence="1">
    <location>
        <begin position="71"/>
        <end position="94"/>
    </location>
</feature>
<dbReference type="EMBL" id="CP038254">
    <property type="protein sequence ID" value="QBR84249.1"/>
    <property type="molecule type" value="Genomic_DNA"/>
</dbReference>
<evidence type="ECO:0008006" key="4">
    <source>
        <dbReference type="Google" id="ProtNLM"/>
    </source>
</evidence>
<reference evidence="2 3" key="1">
    <citation type="submission" date="2019-03" db="EMBL/GenBank/DDBJ databases">
        <title>Diverse conjugative elements silence natural transformation in Legionella species.</title>
        <authorList>
            <person name="Durieux I."/>
            <person name="Ginevra C."/>
            <person name="Attaiech L."/>
            <person name="Picq K."/>
            <person name="Juan P.A."/>
            <person name="Jarraud S."/>
            <person name="Charpentier X."/>
        </authorList>
    </citation>
    <scope>NUCLEOTIDE SEQUENCE [LARGE SCALE GENOMIC DNA]</scope>
    <source>
        <strain evidence="2 3">HL-0427-4011</strain>
    </source>
</reference>
<keyword evidence="1" id="KW-0472">Membrane</keyword>
<dbReference type="AlphaFoldDB" id="A0AAX1EHG3"/>
<name>A0AAX1EHG3_9GAMM</name>
<accession>A0AAX1EHG3</accession>
<keyword evidence="1" id="KW-0812">Transmembrane</keyword>
<dbReference type="RefSeq" id="WP_135060491.1">
    <property type="nucleotide sequence ID" value="NZ_CP038254.1"/>
</dbReference>
<protein>
    <recommendedName>
        <fullName evidence="4">Phage holin family protein</fullName>
    </recommendedName>
</protein>
<evidence type="ECO:0000313" key="3">
    <source>
        <dbReference type="Proteomes" id="UP000295517"/>
    </source>
</evidence>
<sequence>MKAIDELTGLVSSKLEVFKAIFSLIKLEIRLAGLSVFPLLLNLCLLIVILLSTWISIMVLGGYALEKLFNSIFLALVSVCGLNILFFIILLRYLKFNLKKMSFEKTRQILADTNGSNTHDLQERNNTGHSRN</sequence>
<dbReference type="Proteomes" id="UP000295517">
    <property type="component" value="Chromosome"/>
</dbReference>
<proteinExistence type="predicted"/>
<gene>
    <name evidence="2" type="ORF">E3983_07670</name>
</gene>